<evidence type="ECO:0000256" key="3">
    <source>
        <dbReference type="ARBA" id="ARBA00022729"/>
    </source>
</evidence>
<evidence type="ECO:0000256" key="6">
    <source>
        <dbReference type="ARBA" id="ARBA00023180"/>
    </source>
</evidence>
<keyword evidence="5 8" id="KW-1015">Disulfide bond</keyword>
<evidence type="ECO:0000256" key="4">
    <source>
        <dbReference type="ARBA" id="ARBA00022737"/>
    </source>
</evidence>
<dbReference type="FunFam" id="2.10.25.10:FF:000067">
    <property type="entry name" value="Laminin subunit gamma 1"/>
    <property type="match status" value="1"/>
</dbReference>
<evidence type="ECO:0000313" key="11">
    <source>
        <dbReference type="EMBL" id="KRT81517.1"/>
    </source>
</evidence>
<comment type="caution">
    <text evidence="11">The sequence shown here is derived from an EMBL/GenBank/DDBJ whole genome shotgun (WGS) entry which is preliminary data.</text>
</comment>
<dbReference type="InterPro" id="IPR000034">
    <property type="entry name" value="Laminin_IV"/>
</dbReference>
<keyword evidence="6" id="KW-0325">Glycoprotein</keyword>
<feature type="domain" description="Laminin EGF-like" evidence="9">
    <location>
        <begin position="112"/>
        <end position="164"/>
    </location>
</feature>
<keyword evidence="4" id="KW-0677">Repeat</keyword>
<dbReference type="GO" id="GO:0005604">
    <property type="term" value="C:basement membrane"/>
    <property type="evidence" value="ECO:0007669"/>
    <property type="project" value="TreeGrafter"/>
</dbReference>
<keyword evidence="3" id="KW-0732">Signal</keyword>
<dbReference type="OrthoDB" id="430826at2759"/>
<dbReference type="Pfam" id="PF00053">
    <property type="entry name" value="EGF_laminin"/>
    <property type="match status" value="3"/>
</dbReference>
<evidence type="ECO:0000256" key="5">
    <source>
        <dbReference type="ARBA" id="ARBA00023157"/>
    </source>
</evidence>
<dbReference type="InterPro" id="IPR050440">
    <property type="entry name" value="Laminin/Netrin_ECM"/>
</dbReference>
<dbReference type="SMART" id="SM00180">
    <property type="entry name" value="EGF_Lam"/>
    <property type="match status" value="3"/>
</dbReference>
<feature type="domain" description="Laminin EGF-like" evidence="9">
    <location>
        <begin position="65"/>
        <end position="111"/>
    </location>
</feature>
<accession>A0A0T6B378</accession>
<evidence type="ECO:0000259" key="9">
    <source>
        <dbReference type="PROSITE" id="PS50027"/>
    </source>
</evidence>
<dbReference type="SUPFAM" id="SSF57196">
    <property type="entry name" value="EGF/Laminin"/>
    <property type="match status" value="3"/>
</dbReference>
<reference evidence="11 12" key="1">
    <citation type="submission" date="2015-09" db="EMBL/GenBank/DDBJ databases">
        <title>Draft genome of the scarab beetle Oryctes borbonicus.</title>
        <authorList>
            <person name="Meyer J.M."/>
            <person name="Markov G.V."/>
            <person name="Baskaran P."/>
            <person name="Herrmann M."/>
            <person name="Sommer R.J."/>
            <person name="Roedelsperger C."/>
        </authorList>
    </citation>
    <scope>NUCLEOTIDE SEQUENCE [LARGE SCALE GENOMIC DNA]</scope>
    <source>
        <strain evidence="11">OB123</strain>
        <tissue evidence="11">Whole animal</tissue>
    </source>
</reference>
<dbReference type="PROSITE" id="PS01248">
    <property type="entry name" value="EGF_LAM_1"/>
    <property type="match status" value="1"/>
</dbReference>
<feature type="disulfide bond" evidence="8">
    <location>
        <begin position="65"/>
        <end position="77"/>
    </location>
</feature>
<dbReference type="PRINTS" id="PR00011">
    <property type="entry name" value="EGFLAMININ"/>
</dbReference>
<feature type="domain" description="Laminin IV type A" evidence="10">
    <location>
        <begin position="191"/>
        <end position="267"/>
    </location>
</feature>
<evidence type="ECO:0000256" key="8">
    <source>
        <dbReference type="PROSITE-ProRule" id="PRU00460"/>
    </source>
</evidence>
<dbReference type="PROSITE" id="PS51115">
    <property type="entry name" value="LAMININ_IVA"/>
    <property type="match status" value="1"/>
</dbReference>
<feature type="disulfide bond" evidence="8">
    <location>
        <begin position="85"/>
        <end position="94"/>
    </location>
</feature>
<dbReference type="CDD" id="cd00055">
    <property type="entry name" value="EGF_Lam"/>
    <property type="match status" value="2"/>
</dbReference>
<evidence type="ECO:0000256" key="7">
    <source>
        <dbReference type="ARBA" id="ARBA00023292"/>
    </source>
</evidence>
<feature type="non-terminal residue" evidence="11">
    <location>
        <position position="267"/>
    </location>
</feature>
<comment type="caution">
    <text evidence="8">Lacks conserved residue(s) required for the propagation of feature annotation.</text>
</comment>
<name>A0A0T6B378_9SCAR</name>
<evidence type="ECO:0000256" key="2">
    <source>
        <dbReference type="ARBA" id="ARBA00022525"/>
    </source>
</evidence>
<dbReference type="Proteomes" id="UP000051574">
    <property type="component" value="Unassembled WGS sequence"/>
</dbReference>
<dbReference type="InterPro" id="IPR002049">
    <property type="entry name" value="LE_dom"/>
</dbReference>
<dbReference type="PANTHER" id="PTHR10574:SF435">
    <property type="entry name" value="LAMININ SUBUNIT GAMMA-1"/>
    <property type="match status" value="1"/>
</dbReference>
<dbReference type="PANTHER" id="PTHR10574">
    <property type="entry name" value="NETRIN/LAMININ-RELATED"/>
    <property type="match status" value="1"/>
</dbReference>
<dbReference type="GO" id="GO:0009888">
    <property type="term" value="P:tissue development"/>
    <property type="evidence" value="ECO:0007669"/>
    <property type="project" value="TreeGrafter"/>
</dbReference>
<comment type="subcellular location">
    <subcellularLocation>
        <location evidence="1">Secreted</location>
    </subcellularLocation>
</comment>
<keyword evidence="2" id="KW-0964">Secreted</keyword>
<organism evidence="11 12">
    <name type="scientific">Oryctes borbonicus</name>
    <dbReference type="NCBI Taxonomy" id="1629725"/>
    <lineage>
        <taxon>Eukaryota</taxon>
        <taxon>Metazoa</taxon>
        <taxon>Ecdysozoa</taxon>
        <taxon>Arthropoda</taxon>
        <taxon>Hexapoda</taxon>
        <taxon>Insecta</taxon>
        <taxon>Pterygota</taxon>
        <taxon>Neoptera</taxon>
        <taxon>Endopterygota</taxon>
        <taxon>Coleoptera</taxon>
        <taxon>Polyphaga</taxon>
        <taxon>Scarabaeiformia</taxon>
        <taxon>Scarabaeidae</taxon>
        <taxon>Dynastinae</taxon>
        <taxon>Oryctes</taxon>
    </lineage>
</organism>
<dbReference type="EMBL" id="LJIG01016133">
    <property type="protein sequence ID" value="KRT81517.1"/>
    <property type="molecule type" value="Genomic_DNA"/>
</dbReference>
<evidence type="ECO:0000313" key="12">
    <source>
        <dbReference type="Proteomes" id="UP000051574"/>
    </source>
</evidence>
<gene>
    <name evidence="11" type="ORF">AMK59_6271</name>
</gene>
<keyword evidence="7 8" id="KW-0424">Laminin EGF-like domain</keyword>
<feature type="non-terminal residue" evidence="11">
    <location>
        <position position="1"/>
    </location>
</feature>
<keyword evidence="12" id="KW-1185">Reference proteome</keyword>
<dbReference type="GO" id="GO:0005576">
    <property type="term" value="C:extracellular region"/>
    <property type="evidence" value="ECO:0007669"/>
    <property type="project" value="UniProtKB-SubCell"/>
</dbReference>
<dbReference type="Pfam" id="PF00052">
    <property type="entry name" value="Laminin_B"/>
    <property type="match status" value="1"/>
</dbReference>
<dbReference type="FunFam" id="2.10.25.10:FF:000090">
    <property type="entry name" value="laminin subunit alpha"/>
    <property type="match status" value="1"/>
</dbReference>
<feature type="disulfide bond" evidence="8">
    <location>
        <begin position="135"/>
        <end position="144"/>
    </location>
</feature>
<dbReference type="Gene3D" id="2.10.25.10">
    <property type="entry name" value="Laminin"/>
    <property type="match status" value="3"/>
</dbReference>
<proteinExistence type="predicted"/>
<dbReference type="PROSITE" id="PS50027">
    <property type="entry name" value="EGF_LAM_2"/>
    <property type="match status" value="2"/>
</dbReference>
<dbReference type="GO" id="GO:0007411">
    <property type="term" value="P:axon guidance"/>
    <property type="evidence" value="ECO:0007669"/>
    <property type="project" value="TreeGrafter"/>
</dbReference>
<evidence type="ECO:0000256" key="1">
    <source>
        <dbReference type="ARBA" id="ARBA00004613"/>
    </source>
</evidence>
<sequence length="267" mass="29866">FDVILFLSACNCNGFSNHCFFNKDLYEKTGHGGHCMGCTANRDGPNCERCRENYYQREDKYCVACNCNKEGSRSLQCNSEGKCQCKPGVTGDKCDRCDVNYYDFSSQGCKSCGCLEAGSRNNTPNCDMLSGICSCKDHVEGRRCRECKPGYFNLDFENGFGCTPCFCYGHSSECSHAAGYSKYQIESNFGKSSERWTAIDERARSIPIQFNAMTNSIGASAPGNEFIYFLAPDRYLGDQRASYNQMLKFTLRIGENNPRATAMDIEL</sequence>
<evidence type="ECO:0000259" key="10">
    <source>
        <dbReference type="PROSITE" id="PS51115"/>
    </source>
</evidence>
<protein>
    <submittedName>
        <fullName evidence="11">Uncharacterized protein</fullName>
    </submittedName>
</protein>
<dbReference type="AlphaFoldDB" id="A0A0T6B378"/>
<dbReference type="GO" id="GO:0009887">
    <property type="term" value="P:animal organ morphogenesis"/>
    <property type="evidence" value="ECO:0007669"/>
    <property type="project" value="TreeGrafter"/>
</dbReference>